<keyword evidence="1" id="KW-0560">Oxidoreductase</keyword>
<dbReference type="Proteomes" id="UP001345691">
    <property type="component" value="Unassembled WGS sequence"/>
</dbReference>
<keyword evidence="4" id="KW-1185">Reference proteome</keyword>
<dbReference type="InterPro" id="IPR023210">
    <property type="entry name" value="NADP_OxRdtase_dom"/>
</dbReference>
<name>A0ABR0J4Q7_9EURO</name>
<proteinExistence type="predicted"/>
<dbReference type="EMBL" id="JAVRRF010000018">
    <property type="protein sequence ID" value="KAK5056401.1"/>
    <property type="molecule type" value="Genomic_DNA"/>
</dbReference>
<evidence type="ECO:0000313" key="4">
    <source>
        <dbReference type="Proteomes" id="UP001345691"/>
    </source>
</evidence>
<dbReference type="PANTHER" id="PTHR43625:SF78">
    <property type="entry name" value="PYRIDOXAL REDUCTASE-RELATED"/>
    <property type="match status" value="1"/>
</dbReference>
<gene>
    <name evidence="3" type="ORF">LTR69_007942</name>
</gene>
<evidence type="ECO:0000259" key="2">
    <source>
        <dbReference type="Pfam" id="PF00248"/>
    </source>
</evidence>
<sequence>MPTLLRKEIGPIGYGLMGLTWRSAILPSQPEAINLMSTALESGANFWNAGEFYGTPERNSLHLLNEYFSKYPEKASRVLLSIKGGMNPVTMVPDGTEAGLQRSVDECLRVLDGKKSIDIFECARTDPNVPVEETIKVLSRFVKEGKIGGIGLSEVQAETIRRAHKVHPITVVEVELSLWTTDVLRNDIAATCADLGIPIVAYAPLSRGALTGNFVTKNSDLPETRRAYPKFQDDVLQSNLRLSQEVEKVAKMKGCTSAQVALAWIRGIGGWKGLGLMIPIPGAEREDWVRQNCEDITLTNTEMEQLEVILKENQTLGDRYWAAFAQYVEVK</sequence>
<accession>A0ABR0J4Q7</accession>
<evidence type="ECO:0000313" key="3">
    <source>
        <dbReference type="EMBL" id="KAK5056401.1"/>
    </source>
</evidence>
<dbReference type="SUPFAM" id="SSF51430">
    <property type="entry name" value="NAD(P)-linked oxidoreductase"/>
    <property type="match status" value="1"/>
</dbReference>
<feature type="domain" description="NADP-dependent oxidoreductase" evidence="2">
    <location>
        <begin position="11"/>
        <end position="309"/>
    </location>
</feature>
<dbReference type="PANTHER" id="PTHR43625">
    <property type="entry name" value="AFLATOXIN B1 ALDEHYDE REDUCTASE"/>
    <property type="match status" value="1"/>
</dbReference>
<evidence type="ECO:0000256" key="1">
    <source>
        <dbReference type="ARBA" id="ARBA00023002"/>
    </source>
</evidence>
<protein>
    <recommendedName>
        <fullName evidence="2">NADP-dependent oxidoreductase domain-containing protein</fullName>
    </recommendedName>
</protein>
<reference evidence="3 4" key="1">
    <citation type="submission" date="2023-08" db="EMBL/GenBank/DDBJ databases">
        <title>Black Yeasts Isolated from many extreme environments.</title>
        <authorList>
            <person name="Coleine C."/>
            <person name="Stajich J.E."/>
            <person name="Selbmann L."/>
        </authorList>
    </citation>
    <scope>NUCLEOTIDE SEQUENCE [LARGE SCALE GENOMIC DNA]</scope>
    <source>
        <strain evidence="3 4">CCFEE 6328</strain>
    </source>
</reference>
<dbReference type="InterPro" id="IPR050791">
    <property type="entry name" value="Aldo-Keto_reductase"/>
</dbReference>
<dbReference type="Pfam" id="PF00248">
    <property type="entry name" value="Aldo_ket_red"/>
    <property type="match status" value="1"/>
</dbReference>
<dbReference type="Gene3D" id="3.20.20.100">
    <property type="entry name" value="NADP-dependent oxidoreductase domain"/>
    <property type="match status" value="1"/>
</dbReference>
<comment type="caution">
    <text evidence="3">The sequence shown here is derived from an EMBL/GenBank/DDBJ whole genome shotgun (WGS) entry which is preliminary data.</text>
</comment>
<dbReference type="CDD" id="cd19077">
    <property type="entry name" value="AKR_AKR8A1-2"/>
    <property type="match status" value="1"/>
</dbReference>
<organism evidence="3 4">
    <name type="scientific">Exophiala sideris</name>
    <dbReference type="NCBI Taxonomy" id="1016849"/>
    <lineage>
        <taxon>Eukaryota</taxon>
        <taxon>Fungi</taxon>
        <taxon>Dikarya</taxon>
        <taxon>Ascomycota</taxon>
        <taxon>Pezizomycotina</taxon>
        <taxon>Eurotiomycetes</taxon>
        <taxon>Chaetothyriomycetidae</taxon>
        <taxon>Chaetothyriales</taxon>
        <taxon>Herpotrichiellaceae</taxon>
        <taxon>Exophiala</taxon>
    </lineage>
</organism>
<dbReference type="InterPro" id="IPR036812">
    <property type="entry name" value="NAD(P)_OxRdtase_dom_sf"/>
</dbReference>